<comment type="caution">
    <text evidence="2">The sequence shown here is derived from an EMBL/GenBank/DDBJ whole genome shotgun (WGS) entry which is preliminary data.</text>
</comment>
<feature type="signal peptide" evidence="1">
    <location>
        <begin position="1"/>
        <end position="18"/>
    </location>
</feature>
<accession>A0ABV8CGM7</accession>
<dbReference type="RefSeq" id="WP_382343563.1">
    <property type="nucleotide sequence ID" value="NZ_JBHSAB010000023.1"/>
</dbReference>
<gene>
    <name evidence="2" type="ORF">ACFORL_09935</name>
</gene>
<dbReference type="EMBL" id="JBHSAB010000023">
    <property type="protein sequence ID" value="MFC3909390.1"/>
    <property type="molecule type" value="Genomic_DNA"/>
</dbReference>
<keyword evidence="1" id="KW-0732">Signal</keyword>
<feature type="chain" id="PRO_5045219730" description="Cupin domain protein" evidence="1">
    <location>
        <begin position="19"/>
        <end position="117"/>
    </location>
</feature>
<evidence type="ECO:0000313" key="3">
    <source>
        <dbReference type="Proteomes" id="UP001595758"/>
    </source>
</evidence>
<reference evidence="3" key="1">
    <citation type="journal article" date="2019" name="Int. J. Syst. Evol. Microbiol.">
        <title>The Global Catalogue of Microorganisms (GCM) 10K type strain sequencing project: providing services to taxonomists for standard genome sequencing and annotation.</title>
        <authorList>
            <consortium name="The Broad Institute Genomics Platform"/>
            <consortium name="The Broad Institute Genome Sequencing Center for Infectious Disease"/>
            <person name="Wu L."/>
            <person name="Ma J."/>
        </authorList>
    </citation>
    <scope>NUCLEOTIDE SEQUENCE [LARGE SCALE GENOMIC DNA]</scope>
    <source>
        <strain evidence="3">CCUG 59858</strain>
    </source>
</reference>
<evidence type="ECO:0000256" key="1">
    <source>
        <dbReference type="SAM" id="SignalP"/>
    </source>
</evidence>
<dbReference type="Gene3D" id="2.60.120.10">
    <property type="entry name" value="Jelly Rolls"/>
    <property type="match status" value="1"/>
</dbReference>
<evidence type="ECO:0008006" key="4">
    <source>
        <dbReference type="Google" id="ProtNLM"/>
    </source>
</evidence>
<keyword evidence="3" id="KW-1185">Reference proteome</keyword>
<dbReference type="Proteomes" id="UP001595758">
    <property type="component" value="Unassembled WGS sequence"/>
</dbReference>
<sequence>MRRLIFSFLILLQPQVYAANCQTMREIYIENKTTKVWKTVICPGQKLPFHTHQYARVVIPEQDGILQVIYRSGKKEMLKLEKKTPIYLSKEQGKYSHQDLNIGKKPLEVTVIELRKG</sequence>
<organism evidence="2 3">
    <name type="scientific">Legionella dresdenensis</name>
    <dbReference type="NCBI Taxonomy" id="450200"/>
    <lineage>
        <taxon>Bacteria</taxon>
        <taxon>Pseudomonadati</taxon>
        <taxon>Pseudomonadota</taxon>
        <taxon>Gammaproteobacteria</taxon>
        <taxon>Legionellales</taxon>
        <taxon>Legionellaceae</taxon>
        <taxon>Legionella</taxon>
    </lineage>
</organism>
<dbReference type="InterPro" id="IPR014710">
    <property type="entry name" value="RmlC-like_jellyroll"/>
</dbReference>
<proteinExistence type="predicted"/>
<protein>
    <recommendedName>
        <fullName evidence="4">Cupin domain protein</fullName>
    </recommendedName>
</protein>
<evidence type="ECO:0000313" key="2">
    <source>
        <dbReference type="EMBL" id="MFC3909390.1"/>
    </source>
</evidence>
<name>A0ABV8CGM7_9GAMM</name>